<dbReference type="Pfam" id="PF04307">
    <property type="entry name" value="YdjM"/>
    <property type="match status" value="1"/>
</dbReference>
<dbReference type="AlphaFoldDB" id="A6TMK4"/>
<evidence type="ECO:0000256" key="1">
    <source>
        <dbReference type="SAM" id="Phobius"/>
    </source>
</evidence>
<feature type="transmembrane region" description="Helical" evidence="1">
    <location>
        <begin position="69"/>
        <end position="85"/>
    </location>
</feature>
<dbReference type="HOGENOM" id="CLU_097802_3_1_9"/>
<accession>A6TMK4</accession>
<dbReference type="GO" id="GO:0016787">
    <property type="term" value="F:hydrolase activity"/>
    <property type="evidence" value="ECO:0007669"/>
    <property type="project" value="UniProtKB-KW"/>
</dbReference>
<reference evidence="3" key="1">
    <citation type="journal article" date="2016" name="Genome Announc.">
        <title>Complete genome sequence of Alkaliphilus metalliredigens strain QYMF, an alkaliphilic and metal-reducing bacterium isolated from borax-contaminated leachate ponds.</title>
        <authorList>
            <person name="Hwang C."/>
            <person name="Copeland A."/>
            <person name="Lucas S."/>
            <person name="Lapidus A."/>
            <person name="Barry K."/>
            <person name="Detter J.C."/>
            <person name="Glavina Del Rio T."/>
            <person name="Hammon N."/>
            <person name="Israni S."/>
            <person name="Dalin E."/>
            <person name="Tice H."/>
            <person name="Pitluck S."/>
            <person name="Chertkov O."/>
            <person name="Brettin T."/>
            <person name="Bruce D."/>
            <person name="Han C."/>
            <person name="Schmutz J."/>
            <person name="Larimer F."/>
            <person name="Land M.L."/>
            <person name="Hauser L."/>
            <person name="Kyrpides N."/>
            <person name="Mikhailova N."/>
            <person name="Ye Q."/>
            <person name="Zhou J."/>
            <person name="Richardson P."/>
            <person name="Fields M.W."/>
        </authorList>
    </citation>
    <scope>NUCLEOTIDE SEQUENCE [LARGE SCALE GENOMIC DNA]</scope>
    <source>
        <strain evidence="3">QYMF</strain>
    </source>
</reference>
<dbReference type="Proteomes" id="UP000001572">
    <property type="component" value="Chromosome"/>
</dbReference>
<dbReference type="PANTHER" id="PTHR35531:SF1">
    <property type="entry name" value="INNER MEMBRANE PROTEIN YBCI-RELATED"/>
    <property type="match status" value="1"/>
</dbReference>
<feature type="transmembrane region" description="Helical" evidence="1">
    <location>
        <begin position="91"/>
        <end position="109"/>
    </location>
</feature>
<evidence type="ECO:0000313" key="2">
    <source>
        <dbReference type="EMBL" id="ABR47422.1"/>
    </source>
</evidence>
<keyword evidence="1" id="KW-0812">Transmembrane</keyword>
<dbReference type="KEGG" id="amt:Amet_1214"/>
<feature type="transmembrane region" description="Helical" evidence="1">
    <location>
        <begin position="225"/>
        <end position="245"/>
    </location>
</feature>
<dbReference type="OrthoDB" id="5459053at2"/>
<sequence length="250" mass="27839">MLGRTHVALGLMTSLGIAVLLGNPFMVESFNTIALLVAVGGALLPDLDMGTSSLAGKFGLLKAKHIKKIWIAILTTLSIGTLFFLKDTPIFYGIALILFLGFIFAKQFAQKGYYMMRNFVQSMTAITVMIGAYYYEHYPLIWIGVILMILLLVKHRSFSHSILFLIGCTLVVRQISFFYGDIDYSLIFGVSMGSHLLGDMLTKAGIGLFIPITHKRIKFPFTIKTGGWVENIVFMGAFLVIFQIIREIAF</sequence>
<dbReference type="EMBL" id="CP000724">
    <property type="protein sequence ID" value="ABR47422.1"/>
    <property type="molecule type" value="Genomic_DNA"/>
</dbReference>
<proteinExistence type="predicted"/>
<keyword evidence="2" id="KW-0378">Hydrolase</keyword>
<name>A6TMK4_ALKMQ</name>
<dbReference type="STRING" id="293826.Amet_1214"/>
<keyword evidence="1" id="KW-1133">Transmembrane helix</keyword>
<organism evidence="2 3">
    <name type="scientific">Alkaliphilus metalliredigens (strain QYMF)</name>
    <dbReference type="NCBI Taxonomy" id="293826"/>
    <lineage>
        <taxon>Bacteria</taxon>
        <taxon>Bacillati</taxon>
        <taxon>Bacillota</taxon>
        <taxon>Clostridia</taxon>
        <taxon>Peptostreptococcales</taxon>
        <taxon>Natronincolaceae</taxon>
        <taxon>Alkaliphilus</taxon>
    </lineage>
</organism>
<dbReference type="RefSeq" id="WP_012062463.1">
    <property type="nucleotide sequence ID" value="NC_009633.1"/>
</dbReference>
<feature type="transmembrane region" description="Helical" evidence="1">
    <location>
        <begin position="162"/>
        <end position="180"/>
    </location>
</feature>
<feature type="transmembrane region" description="Helical" evidence="1">
    <location>
        <begin position="186"/>
        <end position="213"/>
    </location>
</feature>
<dbReference type="eggNOG" id="COG1988">
    <property type="taxonomic scope" value="Bacteria"/>
</dbReference>
<keyword evidence="3" id="KW-1185">Reference proteome</keyword>
<feature type="transmembrane region" description="Helical" evidence="1">
    <location>
        <begin position="7"/>
        <end position="26"/>
    </location>
</feature>
<feature type="transmembrane region" description="Helical" evidence="1">
    <location>
        <begin position="140"/>
        <end position="155"/>
    </location>
</feature>
<dbReference type="PANTHER" id="PTHR35531">
    <property type="entry name" value="INNER MEMBRANE PROTEIN YBCI-RELATED"/>
    <property type="match status" value="1"/>
</dbReference>
<dbReference type="InterPro" id="IPR007404">
    <property type="entry name" value="YdjM-like"/>
</dbReference>
<keyword evidence="1" id="KW-0472">Membrane</keyword>
<gene>
    <name evidence="2" type="ordered locus">Amet_1214</name>
</gene>
<evidence type="ECO:0000313" key="3">
    <source>
        <dbReference type="Proteomes" id="UP000001572"/>
    </source>
</evidence>
<protein>
    <submittedName>
        <fullName evidence="2">Membrane-bound metal-dependent hydrolase</fullName>
    </submittedName>
</protein>